<keyword evidence="5" id="KW-1185">Reference proteome</keyword>
<dbReference type="InterPro" id="IPR057571">
    <property type="entry name" value="SDR_PhqE-like"/>
</dbReference>
<evidence type="ECO:0000256" key="1">
    <source>
        <dbReference type="ARBA" id="ARBA00006484"/>
    </source>
</evidence>
<dbReference type="GO" id="GO:0016491">
    <property type="term" value="F:oxidoreductase activity"/>
    <property type="evidence" value="ECO:0007669"/>
    <property type="project" value="UniProtKB-KW"/>
</dbReference>
<protein>
    <submittedName>
        <fullName evidence="4">NAD(P)-binding protein</fullName>
    </submittedName>
</protein>
<sequence length="252" mass="26497">MPPISGQSILIIGGSSGIGAAAAKLAAAEGVNVSVASSNPARVANAVKAISTSVPHAKITGYTIDLISDDVEVHLEKLFTDITTANGAKLDHIITTANTVDMKPLPEITASYLRDSSKFSLIAPMLIGKLGPRFLKPSYRSSIILTSGRIAERPVKGYTMGAYRAAGIYGLTRALALDLAPVRVNVVSPGATETEMWGDEVKRKQMREIMTGRMLLGKVGDAEEVAEAYVYLMKNTNSTGSVVGSDGGAFLQ</sequence>
<dbReference type="Pfam" id="PF23441">
    <property type="entry name" value="SDR"/>
    <property type="match status" value="1"/>
</dbReference>
<evidence type="ECO:0000313" key="4">
    <source>
        <dbReference type="EMBL" id="PMD28163.1"/>
    </source>
</evidence>
<dbReference type="PANTHER" id="PTHR43477:SF1">
    <property type="entry name" value="DIHYDROANTICAPSIN 7-DEHYDROGENASE"/>
    <property type="match status" value="1"/>
</dbReference>
<dbReference type="SUPFAM" id="SSF51735">
    <property type="entry name" value="NAD(P)-binding Rossmann-fold domains"/>
    <property type="match status" value="1"/>
</dbReference>
<reference evidence="4 5" key="1">
    <citation type="submission" date="2016-05" db="EMBL/GenBank/DDBJ databases">
        <title>A degradative enzymes factory behind the ericoid mycorrhizal symbiosis.</title>
        <authorList>
            <consortium name="DOE Joint Genome Institute"/>
            <person name="Martino E."/>
            <person name="Morin E."/>
            <person name="Grelet G."/>
            <person name="Kuo A."/>
            <person name="Kohler A."/>
            <person name="Daghino S."/>
            <person name="Barry K."/>
            <person name="Choi C."/>
            <person name="Cichocki N."/>
            <person name="Clum A."/>
            <person name="Copeland A."/>
            <person name="Hainaut M."/>
            <person name="Haridas S."/>
            <person name="Labutti K."/>
            <person name="Lindquist E."/>
            <person name="Lipzen A."/>
            <person name="Khouja H.-R."/>
            <person name="Murat C."/>
            <person name="Ohm R."/>
            <person name="Olson A."/>
            <person name="Spatafora J."/>
            <person name="Veneault-Fourrey C."/>
            <person name="Henrissat B."/>
            <person name="Grigoriev I."/>
            <person name="Martin F."/>
            <person name="Perotto S."/>
        </authorList>
    </citation>
    <scope>NUCLEOTIDE SEQUENCE [LARGE SCALE GENOMIC DNA]</scope>
    <source>
        <strain evidence="4 5">UAMH 7357</strain>
    </source>
</reference>
<organism evidence="4 5">
    <name type="scientific">Hyaloscypha hepaticicola</name>
    <dbReference type="NCBI Taxonomy" id="2082293"/>
    <lineage>
        <taxon>Eukaryota</taxon>
        <taxon>Fungi</taxon>
        <taxon>Dikarya</taxon>
        <taxon>Ascomycota</taxon>
        <taxon>Pezizomycotina</taxon>
        <taxon>Leotiomycetes</taxon>
        <taxon>Helotiales</taxon>
        <taxon>Hyaloscyphaceae</taxon>
        <taxon>Hyaloscypha</taxon>
    </lineage>
</organism>
<dbReference type="AlphaFoldDB" id="A0A2J6QPH8"/>
<evidence type="ECO:0000256" key="3">
    <source>
        <dbReference type="ARBA" id="ARBA00023002"/>
    </source>
</evidence>
<dbReference type="CDD" id="cd05233">
    <property type="entry name" value="SDR_c"/>
    <property type="match status" value="1"/>
</dbReference>
<dbReference type="InterPro" id="IPR036291">
    <property type="entry name" value="NAD(P)-bd_dom_sf"/>
</dbReference>
<gene>
    <name evidence="4" type="ORF">NA56DRAFT_639844</name>
</gene>
<proteinExistence type="inferred from homology"/>
<dbReference type="InterPro" id="IPR051122">
    <property type="entry name" value="SDR_DHRS6-like"/>
</dbReference>
<name>A0A2J6QPH8_9HELO</name>
<dbReference type="OrthoDB" id="294295at2759"/>
<dbReference type="EMBL" id="KZ613464">
    <property type="protein sequence ID" value="PMD28163.1"/>
    <property type="molecule type" value="Genomic_DNA"/>
</dbReference>
<dbReference type="Proteomes" id="UP000235672">
    <property type="component" value="Unassembled WGS sequence"/>
</dbReference>
<dbReference type="PANTHER" id="PTHR43477">
    <property type="entry name" value="DIHYDROANTICAPSIN 7-DEHYDROGENASE"/>
    <property type="match status" value="1"/>
</dbReference>
<evidence type="ECO:0000256" key="2">
    <source>
        <dbReference type="ARBA" id="ARBA00022857"/>
    </source>
</evidence>
<comment type="similarity">
    <text evidence="1">Belongs to the short-chain dehydrogenases/reductases (SDR) family.</text>
</comment>
<evidence type="ECO:0000313" key="5">
    <source>
        <dbReference type="Proteomes" id="UP000235672"/>
    </source>
</evidence>
<keyword evidence="3" id="KW-0560">Oxidoreductase</keyword>
<accession>A0A2J6QPH8</accession>
<dbReference type="Gene3D" id="3.40.50.720">
    <property type="entry name" value="NAD(P)-binding Rossmann-like Domain"/>
    <property type="match status" value="1"/>
</dbReference>
<dbReference type="PRINTS" id="PR00081">
    <property type="entry name" value="GDHRDH"/>
</dbReference>
<keyword evidence="2" id="KW-0521">NADP</keyword>
<dbReference type="InterPro" id="IPR002347">
    <property type="entry name" value="SDR_fam"/>
</dbReference>